<keyword evidence="2" id="KW-1185">Reference proteome</keyword>
<dbReference type="OrthoDB" id="3773711at2"/>
<organism evidence="1 2">
    <name type="scientific">Rhodococcus oxybenzonivorans</name>
    <dbReference type="NCBI Taxonomy" id="1990687"/>
    <lineage>
        <taxon>Bacteria</taxon>
        <taxon>Bacillati</taxon>
        <taxon>Actinomycetota</taxon>
        <taxon>Actinomycetes</taxon>
        <taxon>Mycobacteriales</taxon>
        <taxon>Nocardiaceae</taxon>
        <taxon>Rhodococcus</taxon>
    </lineage>
</organism>
<dbReference type="KEGG" id="roz:CBI38_29295"/>
<reference evidence="1 2" key="1">
    <citation type="submission" date="2017-05" db="EMBL/GenBank/DDBJ databases">
        <title>Isolation of Rhodococcus sp. S2-17 biodegrading of BP-3.</title>
        <authorList>
            <person name="Lee Y."/>
            <person name="Kim K.H."/>
            <person name="Chun B.H."/>
            <person name="Jung H.S."/>
            <person name="Jeon C.O."/>
        </authorList>
    </citation>
    <scope>NUCLEOTIDE SEQUENCE [LARGE SCALE GENOMIC DNA]</scope>
    <source>
        <strain evidence="1 2">S2-17</strain>
    </source>
</reference>
<protein>
    <submittedName>
        <fullName evidence="1">Uncharacterized protein</fullName>
    </submittedName>
</protein>
<sequence length="133" mass="14755">MSWRNFHERRAVLEDVLSVAEFDVHAALEASESTDVLRLFGRADNLLLALQHRWSNHLAAKLDQALEDGTPLEDEWFHLAAEQPALRALLDAGAAVSPSLRFAQRGEQRMIDAHSTGRLAGPATTRHRVPAPC</sequence>
<evidence type="ECO:0000313" key="1">
    <source>
        <dbReference type="EMBL" id="AWK75039.1"/>
    </source>
</evidence>
<dbReference type="Proteomes" id="UP000245711">
    <property type="component" value="Chromosome"/>
</dbReference>
<name>A0A2S2C2D8_9NOCA</name>
<dbReference type="EMBL" id="CP021354">
    <property type="protein sequence ID" value="AWK75039.1"/>
    <property type="molecule type" value="Genomic_DNA"/>
</dbReference>
<dbReference type="AlphaFoldDB" id="A0A2S2C2D8"/>
<evidence type="ECO:0000313" key="2">
    <source>
        <dbReference type="Proteomes" id="UP000245711"/>
    </source>
</evidence>
<accession>A0A2S2C2D8</accession>
<dbReference type="RefSeq" id="WP_109334518.1">
    <property type="nucleotide sequence ID" value="NZ_CP021354.1"/>
</dbReference>
<proteinExistence type="predicted"/>
<gene>
    <name evidence="1" type="ORF">CBI38_29295</name>
</gene>